<dbReference type="GO" id="GO:0005829">
    <property type="term" value="C:cytosol"/>
    <property type="evidence" value="ECO:0007669"/>
    <property type="project" value="TreeGrafter"/>
</dbReference>
<comment type="cofactor">
    <cofactor evidence="17">
        <name>Mg(2+)</name>
        <dbReference type="ChEBI" id="CHEBI:18420"/>
    </cofactor>
    <text evidence="17">Binds 2 magnesium ions per subunit.</text>
</comment>
<dbReference type="NCBIfam" id="NF002882">
    <property type="entry name" value="PRK03348.1"/>
    <property type="match status" value="1"/>
</dbReference>
<dbReference type="GO" id="GO:0000287">
    <property type="term" value="F:magnesium ion binding"/>
    <property type="evidence" value="ECO:0007669"/>
    <property type="project" value="UniProtKB-UniRule"/>
</dbReference>
<comment type="function">
    <text evidence="15 17">Poorly processive, error-prone DNA polymerase involved in untargeted mutagenesis. Copies undamaged DNA at stalled replication forks, which arise in vivo from mismatched or misaligned primer ends. These misaligned primers can be extended by PolIV. Exhibits no 3'-5' exonuclease (proofreading) activity. May be involved in translesional synthesis, in conjunction with the beta clamp from PolIII.</text>
</comment>
<dbReference type="PROSITE" id="PS50173">
    <property type="entry name" value="UMUC"/>
    <property type="match status" value="1"/>
</dbReference>
<dbReference type="GO" id="GO:0006261">
    <property type="term" value="P:DNA-templated DNA replication"/>
    <property type="evidence" value="ECO:0007669"/>
    <property type="project" value="UniProtKB-UniRule"/>
</dbReference>
<gene>
    <name evidence="17" type="primary">dinB</name>
    <name evidence="20" type="ORF">G1H11_19760</name>
</gene>
<dbReference type="GO" id="GO:0006281">
    <property type="term" value="P:DNA repair"/>
    <property type="evidence" value="ECO:0007669"/>
    <property type="project" value="UniProtKB-UniRule"/>
</dbReference>
<dbReference type="InterPro" id="IPR017961">
    <property type="entry name" value="DNA_pol_Y-fam_little_finger"/>
</dbReference>
<dbReference type="AlphaFoldDB" id="A0A6N9YRT1"/>
<evidence type="ECO:0000256" key="11">
    <source>
        <dbReference type="ARBA" id="ARBA00022842"/>
    </source>
</evidence>
<dbReference type="CDD" id="cd03586">
    <property type="entry name" value="PolY_Pol_IV_kappa"/>
    <property type="match status" value="1"/>
</dbReference>
<name>A0A6N9YRT1_9ACTN</name>
<proteinExistence type="inferred from homology"/>
<evidence type="ECO:0000256" key="8">
    <source>
        <dbReference type="ARBA" id="ARBA00022705"/>
    </source>
</evidence>
<evidence type="ECO:0000256" key="4">
    <source>
        <dbReference type="ARBA" id="ARBA00022457"/>
    </source>
</evidence>
<evidence type="ECO:0000256" key="16">
    <source>
        <dbReference type="ARBA" id="ARBA00049244"/>
    </source>
</evidence>
<comment type="subcellular location">
    <subcellularLocation>
        <location evidence="1 17">Cytoplasm</location>
    </subcellularLocation>
</comment>
<evidence type="ECO:0000256" key="18">
    <source>
        <dbReference type="SAM" id="MobiDB-lite"/>
    </source>
</evidence>
<keyword evidence="13 17" id="KW-0238">DNA-binding</keyword>
<dbReference type="GO" id="GO:0003887">
    <property type="term" value="F:DNA-directed DNA polymerase activity"/>
    <property type="evidence" value="ECO:0007669"/>
    <property type="project" value="UniProtKB-UniRule"/>
</dbReference>
<dbReference type="Proteomes" id="UP000469185">
    <property type="component" value="Unassembled WGS sequence"/>
</dbReference>
<dbReference type="InterPro" id="IPR036775">
    <property type="entry name" value="DNA_pol_Y-fam_lit_finger_sf"/>
</dbReference>
<evidence type="ECO:0000256" key="10">
    <source>
        <dbReference type="ARBA" id="ARBA00022763"/>
    </source>
</evidence>
<evidence type="ECO:0000256" key="7">
    <source>
        <dbReference type="ARBA" id="ARBA00022695"/>
    </source>
</evidence>
<dbReference type="InterPro" id="IPR043128">
    <property type="entry name" value="Rev_trsase/Diguanyl_cyclase"/>
</dbReference>
<feature type="domain" description="UmuC" evidence="19">
    <location>
        <begin position="9"/>
        <end position="192"/>
    </location>
</feature>
<dbReference type="Gene3D" id="1.10.150.20">
    <property type="entry name" value="5' to 3' exonuclease, C-terminal subdomain"/>
    <property type="match status" value="1"/>
</dbReference>
<comment type="subunit">
    <text evidence="3 17">Monomer.</text>
</comment>
<organism evidence="20 21">
    <name type="scientific">Phytoactinopolyspora alkaliphila</name>
    <dbReference type="NCBI Taxonomy" id="1783498"/>
    <lineage>
        <taxon>Bacteria</taxon>
        <taxon>Bacillati</taxon>
        <taxon>Actinomycetota</taxon>
        <taxon>Actinomycetes</taxon>
        <taxon>Jiangellales</taxon>
        <taxon>Jiangellaceae</taxon>
        <taxon>Phytoactinopolyspora</taxon>
    </lineage>
</organism>
<comment type="similarity">
    <text evidence="2 17">Belongs to the DNA polymerase type-Y family.</text>
</comment>
<dbReference type="EMBL" id="JAAGOB010000012">
    <property type="protein sequence ID" value="NED97538.1"/>
    <property type="molecule type" value="Genomic_DNA"/>
</dbReference>
<feature type="active site" evidence="17">
    <location>
        <position position="108"/>
    </location>
</feature>
<dbReference type="PANTHER" id="PTHR11076:SF33">
    <property type="entry name" value="DNA POLYMERASE KAPPA"/>
    <property type="match status" value="1"/>
</dbReference>
<dbReference type="SUPFAM" id="SSF100879">
    <property type="entry name" value="Lesion bypass DNA polymerase (Y-family), little finger domain"/>
    <property type="match status" value="1"/>
</dbReference>
<keyword evidence="10 17" id="KW-0227">DNA damage</keyword>
<dbReference type="SUPFAM" id="SSF56672">
    <property type="entry name" value="DNA/RNA polymerases"/>
    <property type="match status" value="1"/>
</dbReference>
<feature type="binding site" evidence="17">
    <location>
        <position position="107"/>
    </location>
    <ligand>
        <name>Mg(2+)</name>
        <dbReference type="ChEBI" id="CHEBI:18420"/>
    </ligand>
</feature>
<dbReference type="Gene3D" id="3.30.70.270">
    <property type="match status" value="1"/>
</dbReference>
<evidence type="ECO:0000256" key="15">
    <source>
        <dbReference type="ARBA" id="ARBA00025589"/>
    </source>
</evidence>
<dbReference type="GO" id="GO:0042276">
    <property type="term" value="P:error-prone translesion synthesis"/>
    <property type="evidence" value="ECO:0007669"/>
    <property type="project" value="TreeGrafter"/>
</dbReference>
<dbReference type="FunFam" id="3.30.1490.100:FF:000004">
    <property type="entry name" value="DNA polymerase IV"/>
    <property type="match status" value="1"/>
</dbReference>
<keyword evidence="8 17" id="KW-0235">DNA replication</keyword>
<keyword evidence="11 17" id="KW-0460">Magnesium</keyword>
<keyword evidence="7 17" id="KW-0548">Nucleotidyltransferase</keyword>
<dbReference type="InterPro" id="IPR001126">
    <property type="entry name" value="UmuC"/>
</dbReference>
<dbReference type="FunFam" id="3.40.1170.60:FF:000001">
    <property type="entry name" value="DNA polymerase IV"/>
    <property type="match status" value="1"/>
</dbReference>
<evidence type="ECO:0000256" key="12">
    <source>
        <dbReference type="ARBA" id="ARBA00022932"/>
    </source>
</evidence>
<keyword evidence="4 17" id="KW-0515">Mutator protein</keyword>
<comment type="caution">
    <text evidence="20">The sequence shown here is derived from an EMBL/GenBank/DDBJ whole genome shotgun (WGS) entry which is preliminary data.</text>
</comment>
<dbReference type="Pfam" id="PF21999">
    <property type="entry name" value="IMS_HHH_1"/>
    <property type="match status" value="1"/>
</dbReference>
<keyword evidence="9 17" id="KW-0479">Metal-binding</keyword>
<dbReference type="Pfam" id="PF00817">
    <property type="entry name" value="IMS"/>
    <property type="match status" value="1"/>
</dbReference>
<feature type="binding site" evidence="17">
    <location>
        <position position="13"/>
    </location>
    <ligand>
        <name>Mg(2+)</name>
        <dbReference type="ChEBI" id="CHEBI:18420"/>
    </ligand>
</feature>
<dbReference type="Gene3D" id="3.40.1170.60">
    <property type="match status" value="1"/>
</dbReference>
<keyword evidence="5 17" id="KW-0963">Cytoplasm</keyword>
<feature type="region of interest" description="Disordered" evidence="18">
    <location>
        <begin position="416"/>
        <end position="450"/>
    </location>
</feature>
<sequence>MTTRRDPTVLHLDLDAFFAAVEQRDKPSLRGRPVVVGGLGPRGVVSTASYEAREYGVRSAMPISEARARCPHAAYLGGRFPAYRAVSRVVMDQLHTLSPLVEPLSLDEAFVDLAAGSDAPLPADAVRALGERLRSTIRERTGLTASVGAATSKTLAKIASEMAKPDGLVIVEPGREIDVLHPLPVRALPGVGPATAARVARLGVRTVGDLARITEAELIDLLGESHGRSLFHLAHGRDERRVSSERASKSISVEDTFDRDITDPALLTALVTRMAEKVTERLVRAGHSGRTITLKARLHDFTTYSRSATLPGPTDDARAVVRLAVQLLQEIDTSNGIRLLGVGVSGLSDWVQDDLFAAVHDAGTGDPRPGEEDLDAAVHAERRWVPGMDVVHAVHGAGWVWGSGLSRVTVRFESAGTPPGPVRTFASDDADLSPAEWPEMSDEAGAPPAS</sequence>
<keyword evidence="14 17" id="KW-0234">DNA repair</keyword>
<evidence type="ECO:0000256" key="6">
    <source>
        <dbReference type="ARBA" id="ARBA00022679"/>
    </source>
</evidence>
<protein>
    <recommendedName>
        <fullName evidence="17">DNA polymerase IV</fullName>
        <shortName evidence="17">Pol IV</shortName>
        <ecNumber evidence="17">2.7.7.7</ecNumber>
    </recommendedName>
</protein>
<dbReference type="HAMAP" id="MF_01113">
    <property type="entry name" value="DNApol_IV"/>
    <property type="match status" value="1"/>
</dbReference>
<keyword evidence="12 17" id="KW-0239">DNA-directed DNA polymerase</keyword>
<evidence type="ECO:0000256" key="17">
    <source>
        <dbReference type="HAMAP-Rule" id="MF_01113"/>
    </source>
</evidence>
<dbReference type="Gene3D" id="3.30.1490.100">
    <property type="entry name" value="DNA polymerase, Y-family, little finger domain"/>
    <property type="match status" value="1"/>
</dbReference>
<dbReference type="GO" id="GO:0003684">
    <property type="term" value="F:damaged DNA binding"/>
    <property type="evidence" value="ECO:0007669"/>
    <property type="project" value="InterPro"/>
</dbReference>
<dbReference type="PANTHER" id="PTHR11076">
    <property type="entry name" value="DNA REPAIR POLYMERASE UMUC / TRANSFERASE FAMILY MEMBER"/>
    <property type="match status" value="1"/>
</dbReference>
<dbReference type="GO" id="GO:0009432">
    <property type="term" value="P:SOS response"/>
    <property type="evidence" value="ECO:0007669"/>
    <property type="project" value="TreeGrafter"/>
</dbReference>
<dbReference type="InterPro" id="IPR050116">
    <property type="entry name" value="DNA_polymerase-Y"/>
</dbReference>
<dbReference type="NCBIfam" id="NF002677">
    <property type="entry name" value="PRK02406.1"/>
    <property type="match status" value="1"/>
</dbReference>
<dbReference type="InterPro" id="IPR022880">
    <property type="entry name" value="DNApol_IV"/>
</dbReference>
<feature type="site" description="Substrate discrimination" evidence="17">
    <location>
        <position position="18"/>
    </location>
</feature>
<evidence type="ECO:0000313" key="21">
    <source>
        <dbReference type="Proteomes" id="UP000469185"/>
    </source>
</evidence>
<evidence type="ECO:0000256" key="14">
    <source>
        <dbReference type="ARBA" id="ARBA00023204"/>
    </source>
</evidence>
<evidence type="ECO:0000256" key="13">
    <source>
        <dbReference type="ARBA" id="ARBA00023125"/>
    </source>
</evidence>
<evidence type="ECO:0000256" key="5">
    <source>
        <dbReference type="ARBA" id="ARBA00022490"/>
    </source>
</evidence>
<evidence type="ECO:0000259" key="19">
    <source>
        <dbReference type="PROSITE" id="PS50173"/>
    </source>
</evidence>
<dbReference type="EC" id="2.7.7.7" evidence="17"/>
<keyword evidence="21" id="KW-1185">Reference proteome</keyword>
<reference evidence="20 21" key="1">
    <citation type="submission" date="2020-02" db="EMBL/GenBank/DDBJ databases">
        <authorList>
            <person name="Li X.-J."/>
            <person name="Feng X.-M."/>
        </authorList>
    </citation>
    <scope>NUCLEOTIDE SEQUENCE [LARGE SCALE GENOMIC DNA]</scope>
    <source>
        <strain evidence="20 21">CGMCC 4.7225</strain>
    </source>
</reference>
<dbReference type="InterPro" id="IPR053848">
    <property type="entry name" value="IMS_HHH_1"/>
</dbReference>
<comment type="catalytic activity">
    <reaction evidence="16 17">
        <text>DNA(n) + a 2'-deoxyribonucleoside 5'-triphosphate = DNA(n+1) + diphosphate</text>
        <dbReference type="Rhea" id="RHEA:22508"/>
        <dbReference type="Rhea" id="RHEA-COMP:17339"/>
        <dbReference type="Rhea" id="RHEA-COMP:17340"/>
        <dbReference type="ChEBI" id="CHEBI:33019"/>
        <dbReference type="ChEBI" id="CHEBI:61560"/>
        <dbReference type="ChEBI" id="CHEBI:173112"/>
        <dbReference type="EC" id="2.7.7.7"/>
    </reaction>
</comment>
<evidence type="ECO:0000256" key="1">
    <source>
        <dbReference type="ARBA" id="ARBA00004496"/>
    </source>
</evidence>
<evidence type="ECO:0000256" key="9">
    <source>
        <dbReference type="ARBA" id="ARBA00022723"/>
    </source>
</evidence>
<evidence type="ECO:0000256" key="3">
    <source>
        <dbReference type="ARBA" id="ARBA00011245"/>
    </source>
</evidence>
<accession>A0A6N9YRT1</accession>
<evidence type="ECO:0000256" key="2">
    <source>
        <dbReference type="ARBA" id="ARBA00010945"/>
    </source>
</evidence>
<keyword evidence="6 17" id="KW-0808">Transferase</keyword>
<evidence type="ECO:0000313" key="20">
    <source>
        <dbReference type="EMBL" id="NED97538.1"/>
    </source>
</evidence>
<dbReference type="Pfam" id="PF11799">
    <property type="entry name" value="IMS_C"/>
    <property type="match status" value="1"/>
</dbReference>
<dbReference type="InterPro" id="IPR043502">
    <property type="entry name" value="DNA/RNA_pol_sf"/>
</dbReference>